<feature type="compositionally biased region" description="Basic and acidic residues" evidence="1">
    <location>
        <begin position="282"/>
        <end position="296"/>
    </location>
</feature>
<feature type="compositionally biased region" description="Basic and acidic residues" evidence="1">
    <location>
        <begin position="80"/>
        <end position="113"/>
    </location>
</feature>
<comment type="caution">
    <text evidence="2">The sequence shown here is derived from an EMBL/GenBank/DDBJ whole genome shotgun (WGS) entry which is preliminary data.</text>
</comment>
<feature type="compositionally biased region" description="Basic and acidic residues" evidence="1">
    <location>
        <begin position="468"/>
        <end position="485"/>
    </location>
</feature>
<keyword evidence="3" id="KW-1185">Reference proteome</keyword>
<reference evidence="2" key="1">
    <citation type="submission" date="2023-08" db="EMBL/GenBank/DDBJ databases">
        <authorList>
            <person name="Chen Y."/>
            <person name="Shah S."/>
            <person name="Dougan E. K."/>
            <person name="Thang M."/>
            <person name="Chan C."/>
        </authorList>
    </citation>
    <scope>NUCLEOTIDE SEQUENCE</scope>
</reference>
<feature type="compositionally biased region" description="Basic and acidic residues" evidence="1">
    <location>
        <begin position="45"/>
        <end position="69"/>
    </location>
</feature>
<feature type="compositionally biased region" description="Low complexity" evidence="1">
    <location>
        <begin position="115"/>
        <end position="131"/>
    </location>
</feature>
<proteinExistence type="predicted"/>
<feature type="region of interest" description="Disordered" evidence="1">
    <location>
        <begin position="277"/>
        <end position="355"/>
    </location>
</feature>
<dbReference type="EMBL" id="CAUJNA010001224">
    <property type="protein sequence ID" value="CAJ1385355.1"/>
    <property type="molecule type" value="Genomic_DNA"/>
</dbReference>
<accession>A0AA36ID07</accession>
<dbReference type="Proteomes" id="UP001178507">
    <property type="component" value="Unassembled WGS sequence"/>
</dbReference>
<feature type="region of interest" description="Disordered" evidence="1">
    <location>
        <begin position="45"/>
        <end position="186"/>
    </location>
</feature>
<feature type="region of interest" description="Disordered" evidence="1">
    <location>
        <begin position="467"/>
        <end position="492"/>
    </location>
</feature>
<sequence>MIKVENICAKAPIELRLEEVQAAAAALVAASVAAACQAELGDGDVRNLESRESDARERQGLEATAEERTAAAATSGARTDVQKEAEEAPPHADEIEEVRNLESRESDARERQGLEATAERTAAAATSGARTDVQKEEEEVPTHADEIEEVAPAVPSEPKCEETTPLAKARLERKESMLSVPSPRRQEEFMASNEALPGMVDELEVEPKVVPFGIMVTDSESRKSVVLLEPPILDVPPPRDSGSDTDSNEVDMMPMIKDTVEDAVWAAFSRDKDASLIDASEAESRVTDASKVKSQEEVPEALTSLTQPFSELLRSDGMRPDSRQCDEERENRPRSRRGSDSTISPELAWEEDERTMEQLTLQKSLLEALAMEVAEAETAEQPDVGEKLAQEVLDSAVQELEASERRYGSNVFTATEVDSLQENADKPPSGPASEAPTVSPELALEEDDQRVEQLTLQKSLADALALAEVDRETTPRDLASRETAQRDVATPEMEDTLAHELLDTAVHNIELEERRATAPTCSPPR</sequence>
<feature type="compositionally biased region" description="Polar residues" evidence="1">
    <location>
        <begin position="410"/>
        <end position="422"/>
    </location>
</feature>
<organism evidence="2 3">
    <name type="scientific">Effrenium voratum</name>
    <dbReference type="NCBI Taxonomy" id="2562239"/>
    <lineage>
        <taxon>Eukaryota</taxon>
        <taxon>Sar</taxon>
        <taxon>Alveolata</taxon>
        <taxon>Dinophyceae</taxon>
        <taxon>Suessiales</taxon>
        <taxon>Symbiodiniaceae</taxon>
        <taxon>Effrenium</taxon>
    </lineage>
</organism>
<gene>
    <name evidence="2" type="ORF">EVOR1521_LOCUS11978</name>
</gene>
<dbReference type="AlphaFoldDB" id="A0AA36ID07"/>
<feature type="region of interest" description="Disordered" evidence="1">
    <location>
        <begin position="403"/>
        <end position="455"/>
    </location>
</feature>
<feature type="region of interest" description="Disordered" evidence="1">
    <location>
        <begin position="231"/>
        <end position="250"/>
    </location>
</feature>
<name>A0AA36ID07_9DINO</name>
<evidence type="ECO:0000256" key="1">
    <source>
        <dbReference type="SAM" id="MobiDB-lite"/>
    </source>
</evidence>
<evidence type="ECO:0000313" key="2">
    <source>
        <dbReference type="EMBL" id="CAJ1385355.1"/>
    </source>
</evidence>
<feature type="compositionally biased region" description="Basic and acidic residues" evidence="1">
    <location>
        <begin position="313"/>
        <end position="339"/>
    </location>
</feature>
<evidence type="ECO:0000313" key="3">
    <source>
        <dbReference type="Proteomes" id="UP001178507"/>
    </source>
</evidence>
<protein>
    <submittedName>
        <fullName evidence="2">Uncharacterized protein</fullName>
    </submittedName>
</protein>